<dbReference type="GO" id="GO:0022857">
    <property type="term" value="F:transmembrane transporter activity"/>
    <property type="evidence" value="ECO:0007669"/>
    <property type="project" value="InterPro"/>
</dbReference>
<evidence type="ECO:0000313" key="8">
    <source>
        <dbReference type="Proteomes" id="UP000050301"/>
    </source>
</evidence>
<gene>
    <name evidence="7" type="ORF">AOG55_00440</name>
</gene>
<feature type="transmembrane region" description="Helical" evidence="5">
    <location>
        <begin position="408"/>
        <end position="431"/>
    </location>
</feature>
<dbReference type="SUPFAM" id="SSF103473">
    <property type="entry name" value="MFS general substrate transporter"/>
    <property type="match status" value="2"/>
</dbReference>
<dbReference type="GO" id="GO:0005886">
    <property type="term" value="C:plasma membrane"/>
    <property type="evidence" value="ECO:0007669"/>
    <property type="project" value="TreeGrafter"/>
</dbReference>
<accession>A0A0Q0RU15</accession>
<dbReference type="RefSeq" id="WP_055040863.1">
    <property type="nucleotide sequence ID" value="NZ_LKBH01000090.1"/>
</dbReference>
<feature type="transmembrane region" description="Helical" evidence="5">
    <location>
        <begin position="269"/>
        <end position="289"/>
    </location>
</feature>
<feature type="transmembrane region" description="Helical" evidence="5">
    <location>
        <begin position="337"/>
        <end position="356"/>
    </location>
</feature>
<feature type="transmembrane region" description="Helical" evidence="5">
    <location>
        <begin position="12"/>
        <end position="30"/>
    </location>
</feature>
<dbReference type="Pfam" id="PF07690">
    <property type="entry name" value="MFS_1"/>
    <property type="match status" value="1"/>
</dbReference>
<keyword evidence="2 5" id="KW-0812">Transmembrane</keyword>
<feature type="transmembrane region" description="Helical" evidence="5">
    <location>
        <begin position="80"/>
        <end position="99"/>
    </location>
</feature>
<evidence type="ECO:0000256" key="2">
    <source>
        <dbReference type="ARBA" id="ARBA00022692"/>
    </source>
</evidence>
<reference evidence="7 8" key="1">
    <citation type="submission" date="2015-09" db="EMBL/GenBank/DDBJ databases">
        <title>Heavy metals and arsenic resistance mechanisms in polyextremophilic archaea of the family Ferroplasmaceae.</title>
        <authorList>
            <person name="Bulaev A.G."/>
            <person name="Kanygina A.V."/>
        </authorList>
    </citation>
    <scope>NUCLEOTIDE SEQUENCE [LARGE SCALE GENOMIC DNA]</scope>
    <source>
        <strain evidence="7 8">BH2</strain>
    </source>
</reference>
<feature type="transmembrane region" description="Helical" evidence="5">
    <location>
        <begin position="446"/>
        <end position="469"/>
    </location>
</feature>
<evidence type="ECO:0000259" key="6">
    <source>
        <dbReference type="PROSITE" id="PS50850"/>
    </source>
</evidence>
<dbReference type="AlphaFoldDB" id="A0A0Q0RU15"/>
<dbReference type="InterPro" id="IPR020846">
    <property type="entry name" value="MFS_dom"/>
</dbReference>
<feature type="domain" description="Major facilitator superfamily (MFS) profile" evidence="6">
    <location>
        <begin position="14"/>
        <end position="473"/>
    </location>
</feature>
<evidence type="ECO:0000256" key="1">
    <source>
        <dbReference type="ARBA" id="ARBA00004141"/>
    </source>
</evidence>
<feature type="transmembrane region" description="Helical" evidence="5">
    <location>
        <begin position="362"/>
        <end position="388"/>
    </location>
</feature>
<feature type="transmembrane region" description="Helical" evidence="5">
    <location>
        <begin position="167"/>
        <end position="187"/>
    </location>
</feature>
<name>A0A0Q0RU15_9ARCH</name>
<proteinExistence type="predicted"/>
<dbReference type="EMBL" id="LKBH01000090">
    <property type="protein sequence ID" value="KQB35841.1"/>
    <property type="molecule type" value="Genomic_DNA"/>
</dbReference>
<feature type="transmembrane region" description="Helical" evidence="5">
    <location>
        <begin position="105"/>
        <end position="125"/>
    </location>
</feature>
<dbReference type="CDD" id="cd17504">
    <property type="entry name" value="MFS_MMR_MDR_like"/>
    <property type="match status" value="1"/>
</dbReference>
<dbReference type="Gene3D" id="1.20.1250.20">
    <property type="entry name" value="MFS general substrate transporter like domains"/>
    <property type="match status" value="2"/>
</dbReference>
<evidence type="ECO:0000313" key="7">
    <source>
        <dbReference type="EMBL" id="KQB35841.1"/>
    </source>
</evidence>
<evidence type="ECO:0000256" key="3">
    <source>
        <dbReference type="ARBA" id="ARBA00022989"/>
    </source>
</evidence>
<comment type="caution">
    <text evidence="7">The sequence shown here is derived from an EMBL/GenBank/DDBJ whole genome shotgun (WGS) entry which is preliminary data.</text>
</comment>
<dbReference type="PANTHER" id="PTHR23501:SF192">
    <property type="entry name" value="TRANSPORTER"/>
    <property type="match status" value="1"/>
</dbReference>
<sequence length="499" mass="53947">MNNVNYNKKYANFVLILLAMIIMAVMYVEGMLTPSLPSIAEGFHISVDQVSLVLSTYLLTGVALSPVIGKLADLWGKKKMMSVVMILYAGAVSVTGFSPNFTFMVISRAVQGIGLTIMPLGMALVREQFPRELVPKAQALISGMFGAGFAISLPLGSLISNYFGWRMTYHTAIPFIVALAILTIYKVHESDYRRPEVKVDYIGAALLGVPLALIVLSMSEGSSWGWNSALFLSMIITGVILFIPMFIYEKHYYNRGGEAIFDMKLLSERNVLTANIALSVSGMGMYLSMQALSYKFETPKPFGFGLSILGTGLSLVSFAIGMIVFSVITGRIISKSGIKPLAVAGSLITALGFYLLSTSPDFIMTIIYEFIIGSGMSIMNASIINLLVLSVNPKDMGLATSMNSTFRYIGSSIGAPVAGTILSLYTVAFAIRTSTGLTVFSFPDKFAYHIAFIIGALSFLASAFIVLMAHEVLGHRTSTGVKKSEESINNNATNELTKL</sequence>
<feature type="transmembrane region" description="Helical" evidence="5">
    <location>
        <begin position="301"/>
        <end position="325"/>
    </location>
</feature>
<dbReference type="InParanoid" id="A0A0Q0RU15"/>
<organism evidence="7 8">
    <name type="scientific">Acidiplasma cupricumulans</name>
    <dbReference type="NCBI Taxonomy" id="312540"/>
    <lineage>
        <taxon>Archaea</taxon>
        <taxon>Methanobacteriati</taxon>
        <taxon>Thermoplasmatota</taxon>
        <taxon>Thermoplasmata</taxon>
        <taxon>Thermoplasmatales</taxon>
        <taxon>Ferroplasmaceae</taxon>
        <taxon>Acidiplasma</taxon>
    </lineage>
</organism>
<comment type="subcellular location">
    <subcellularLocation>
        <location evidence="1">Membrane</location>
        <topology evidence="1">Multi-pass membrane protein</topology>
    </subcellularLocation>
</comment>
<feature type="transmembrane region" description="Helical" evidence="5">
    <location>
        <begin position="137"/>
        <end position="155"/>
    </location>
</feature>
<keyword evidence="3 5" id="KW-1133">Transmembrane helix</keyword>
<dbReference type="Proteomes" id="UP000050301">
    <property type="component" value="Unassembled WGS sequence"/>
</dbReference>
<feature type="transmembrane region" description="Helical" evidence="5">
    <location>
        <begin position="224"/>
        <end position="248"/>
    </location>
</feature>
<protein>
    <submittedName>
        <fullName evidence="7">Permease</fullName>
    </submittedName>
</protein>
<keyword evidence="8" id="KW-1185">Reference proteome</keyword>
<evidence type="ECO:0000256" key="5">
    <source>
        <dbReference type="SAM" id="Phobius"/>
    </source>
</evidence>
<dbReference type="PANTHER" id="PTHR23501">
    <property type="entry name" value="MAJOR FACILITATOR SUPERFAMILY"/>
    <property type="match status" value="1"/>
</dbReference>
<feature type="transmembrane region" description="Helical" evidence="5">
    <location>
        <begin position="199"/>
        <end position="218"/>
    </location>
</feature>
<evidence type="ECO:0000256" key="4">
    <source>
        <dbReference type="ARBA" id="ARBA00023136"/>
    </source>
</evidence>
<dbReference type="InterPro" id="IPR011701">
    <property type="entry name" value="MFS"/>
</dbReference>
<dbReference type="InterPro" id="IPR036259">
    <property type="entry name" value="MFS_trans_sf"/>
</dbReference>
<feature type="transmembrane region" description="Helical" evidence="5">
    <location>
        <begin position="50"/>
        <end position="68"/>
    </location>
</feature>
<keyword evidence="4 5" id="KW-0472">Membrane</keyword>
<dbReference type="FunCoup" id="A0A0Q0RU15">
    <property type="interactions" value="23"/>
</dbReference>
<dbReference type="PROSITE" id="PS50850">
    <property type="entry name" value="MFS"/>
    <property type="match status" value="1"/>
</dbReference>